<name>F6GB04_RALS8</name>
<dbReference type="PATRIC" id="fig|1031711.3.peg.4683"/>
<dbReference type="InterPro" id="IPR008257">
    <property type="entry name" value="Pept_M19"/>
</dbReference>
<dbReference type="AlphaFoldDB" id="F6GB04"/>
<dbReference type="HOGENOM" id="CLU_1990842_0_0_4"/>
<keyword evidence="1" id="KW-0614">Plasmid</keyword>
<dbReference type="GO" id="GO:0070573">
    <property type="term" value="F:metallodipeptidase activity"/>
    <property type="evidence" value="ECO:0007669"/>
    <property type="project" value="InterPro"/>
</dbReference>
<dbReference type="PROSITE" id="PS51365">
    <property type="entry name" value="RENAL_DIPEPTIDASE_2"/>
    <property type="match status" value="1"/>
</dbReference>
<dbReference type="EMBL" id="CP002820">
    <property type="protein sequence ID" value="AEG72137.1"/>
    <property type="molecule type" value="Genomic_DNA"/>
</dbReference>
<dbReference type="Proteomes" id="UP000007953">
    <property type="component" value="Plasmid megaplasmid"/>
</dbReference>
<dbReference type="GO" id="GO:0006508">
    <property type="term" value="P:proteolysis"/>
    <property type="evidence" value="ECO:0007669"/>
    <property type="project" value="InterPro"/>
</dbReference>
<dbReference type="GeneID" id="69255742"/>
<evidence type="ECO:0000313" key="2">
    <source>
        <dbReference type="Proteomes" id="UP000007953"/>
    </source>
</evidence>
<geneLocation type="plasmid" evidence="2"/>
<evidence type="ECO:0000313" key="1">
    <source>
        <dbReference type="EMBL" id="AEG72137.1"/>
    </source>
</evidence>
<organism evidence="1 2">
    <name type="scientific">Ralstonia solanacearum (strain Po82)</name>
    <dbReference type="NCBI Taxonomy" id="1031711"/>
    <lineage>
        <taxon>Bacteria</taxon>
        <taxon>Pseudomonadati</taxon>
        <taxon>Pseudomonadota</taxon>
        <taxon>Betaproteobacteria</taxon>
        <taxon>Burkholderiales</taxon>
        <taxon>Burkholderiaceae</taxon>
        <taxon>Ralstonia</taxon>
        <taxon>Ralstonia solanacearum species complex</taxon>
    </lineage>
</organism>
<dbReference type="Pfam" id="PF01244">
    <property type="entry name" value="Peptidase_M19"/>
    <property type="match status" value="1"/>
</dbReference>
<reference evidence="1 2" key="1">
    <citation type="journal article" date="2011" name="J. Bacteriol.">
        <title>Complete genome sequence of the plant pathogen Ralstonia solanacearum strain Po82.</title>
        <authorList>
            <person name="Xu J."/>
            <person name="Zheng H.J."/>
            <person name="Liu L."/>
            <person name="Pan Z.C."/>
            <person name="Prior P."/>
            <person name="Tang B."/>
            <person name="Xu J.S."/>
            <person name="Zhang H."/>
            <person name="Tian Q."/>
            <person name="Zhang L.Q."/>
            <person name="Feng J."/>
        </authorList>
    </citation>
    <scope>NUCLEOTIDE SEQUENCE [LARGE SCALE GENOMIC DNA]</scope>
    <source>
        <strain evidence="2">Po82</strain>
    </source>
</reference>
<dbReference type="Gene3D" id="3.20.20.140">
    <property type="entry name" value="Metal-dependent hydrolases"/>
    <property type="match status" value="1"/>
</dbReference>
<proteinExistence type="predicted"/>
<gene>
    <name evidence="1" type="ordered locus">RSPO_m01502</name>
</gene>
<dbReference type="RefSeq" id="WP_014619693.1">
    <property type="nucleotide sequence ID" value="NC_017575.1"/>
</dbReference>
<dbReference type="KEGG" id="rsn:RSPO_m01502"/>
<accession>F6GB04</accession>
<protein>
    <submittedName>
        <fullName evidence="1">Hypothethical protein, peptidase domain protein</fullName>
    </submittedName>
</protein>
<dbReference type="SUPFAM" id="SSF51556">
    <property type="entry name" value="Metallo-dependent hydrolases"/>
    <property type="match status" value="1"/>
</dbReference>
<sequence length="125" mass="13109">MQIDWADIRAGNIPADIWAETAGTPDGTSVEITGWAIPLDASAPVADYPSLDAMAVGLQRLADVVGVAHIGLGTDMLGFTRPPIFDSHAQLPALAGALLKRGFTPAEVGQILGGNYRRVFEAALR</sequence>
<dbReference type="InterPro" id="IPR032466">
    <property type="entry name" value="Metal_Hydrolase"/>
</dbReference>